<dbReference type="RefSeq" id="WP_042500766.1">
    <property type="nucleotide sequence ID" value="NZ_BBNU01000022.1"/>
</dbReference>
<feature type="transmembrane region" description="Helical" evidence="1">
    <location>
        <begin position="49"/>
        <end position="68"/>
    </location>
</feature>
<feature type="domain" description="FecR protein" evidence="2">
    <location>
        <begin position="144"/>
        <end position="240"/>
    </location>
</feature>
<protein>
    <submittedName>
        <fullName evidence="4">Putative anti-sigma factor</fullName>
    </submittedName>
</protein>
<evidence type="ECO:0000313" key="5">
    <source>
        <dbReference type="Proteomes" id="UP000029643"/>
    </source>
</evidence>
<keyword evidence="1" id="KW-0472">Membrane</keyword>
<proteinExistence type="predicted"/>
<dbReference type="EMBL" id="BBNU01000022">
    <property type="protein sequence ID" value="GAL82178.1"/>
    <property type="molecule type" value="Genomic_DNA"/>
</dbReference>
<dbReference type="GO" id="GO:0016989">
    <property type="term" value="F:sigma factor antagonist activity"/>
    <property type="evidence" value="ECO:0007669"/>
    <property type="project" value="TreeGrafter"/>
</dbReference>
<comment type="caution">
    <text evidence="4">The sequence shown here is derived from an EMBL/GenBank/DDBJ whole genome shotgun (WGS) entry which is preliminary data.</text>
</comment>
<dbReference type="Gene3D" id="2.60.120.1440">
    <property type="match status" value="1"/>
</dbReference>
<dbReference type="Gene3D" id="3.55.50.30">
    <property type="match status" value="1"/>
</dbReference>
<name>A0A090X0Q7_9FLAO</name>
<keyword evidence="1" id="KW-1133">Transmembrane helix</keyword>
<accession>A0A090X0Q7</accession>
<keyword evidence="1" id="KW-0812">Transmembrane</keyword>
<feature type="domain" description="Protein FecR C-terminal" evidence="3">
    <location>
        <begin position="284"/>
        <end position="352"/>
    </location>
</feature>
<dbReference type="InterPro" id="IPR032508">
    <property type="entry name" value="FecR_C"/>
</dbReference>
<dbReference type="PANTHER" id="PTHR30273">
    <property type="entry name" value="PERIPLASMIC SIGNAL SENSOR AND SIGMA FACTOR ACTIVATOR FECR-RELATED"/>
    <property type="match status" value="1"/>
</dbReference>
<dbReference type="Proteomes" id="UP000029643">
    <property type="component" value="Unassembled WGS sequence"/>
</dbReference>
<dbReference type="Pfam" id="PF16344">
    <property type="entry name" value="FecR_C"/>
    <property type="match status" value="1"/>
</dbReference>
<dbReference type="InterPro" id="IPR012373">
    <property type="entry name" value="Ferrdict_sens_TM"/>
</dbReference>
<sequence length="354" mass="40360">MYNESDLHKAYFKKVKENYHDETVLIDIEKGWKAVEQTIKPITIKKTNYLKYAVAASIVLLISISFLIKNEKDTEVVAPPVITNNTIKTGTDKATLTLEDGTLVALEKGEQYISENLESDGEALVYKSPSTVSKEIIYNYLTIPRGGQYHVILSDGTEVWLNSESQIKYPVTFANKKTRQVELVYGGEAYFDVSPSHENGGSKFKVHTGTQEVEVLGTEFNIRAYNDEDNIYTTLVEGKVTIKNNKHKEILKPKEQAVLDINDNKFVVTDVDVFSEIAWKRGLFSFKNKSLKDIMKVISRWYDVDVIFIDKDLENIEFKGVIKKSQNIEDILTLIKNTDFINDYDIKNSTILLK</sequence>
<evidence type="ECO:0000256" key="1">
    <source>
        <dbReference type="SAM" id="Phobius"/>
    </source>
</evidence>
<reference evidence="4 5" key="1">
    <citation type="journal article" date="2014" name="Genome Announc.">
        <title>Draft Genome Sequences of Marine Flavobacterium Algibacter lectus Strains SS8 and NR4.</title>
        <authorList>
            <person name="Takatani N."/>
            <person name="Nakanishi M."/>
            <person name="Meirelles P."/>
            <person name="Mino S."/>
            <person name="Suda W."/>
            <person name="Oshima K."/>
            <person name="Hattori M."/>
            <person name="Ohkuma M."/>
            <person name="Hosokawa M."/>
            <person name="Miyashita K."/>
            <person name="Thompson F.L."/>
            <person name="Niwa A."/>
            <person name="Sawabe T."/>
            <person name="Sawabe T."/>
        </authorList>
    </citation>
    <scope>NUCLEOTIDE SEQUENCE [LARGE SCALE GENOMIC DNA]</scope>
    <source>
        <strain evidence="5">JCM19274</strain>
    </source>
</reference>
<dbReference type="AlphaFoldDB" id="A0A090X0Q7"/>
<evidence type="ECO:0000313" key="4">
    <source>
        <dbReference type="EMBL" id="GAL82178.1"/>
    </source>
</evidence>
<dbReference type="PANTHER" id="PTHR30273:SF2">
    <property type="entry name" value="PROTEIN FECR"/>
    <property type="match status" value="1"/>
</dbReference>
<gene>
    <name evidence="4" type="ORF">JCM19274_76</name>
</gene>
<evidence type="ECO:0000259" key="3">
    <source>
        <dbReference type="Pfam" id="PF16344"/>
    </source>
</evidence>
<evidence type="ECO:0000259" key="2">
    <source>
        <dbReference type="Pfam" id="PF04773"/>
    </source>
</evidence>
<dbReference type="Pfam" id="PF04773">
    <property type="entry name" value="FecR"/>
    <property type="match status" value="1"/>
</dbReference>
<dbReference type="InterPro" id="IPR006860">
    <property type="entry name" value="FecR"/>
</dbReference>
<organism evidence="4 5">
    <name type="scientific">Algibacter lectus</name>
    <dbReference type="NCBI Taxonomy" id="221126"/>
    <lineage>
        <taxon>Bacteria</taxon>
        <taxon>Pseudomonadati</taxon>
        <taxon>Bacteroidota</taxon>
        <taxon>Flavobacteriia</taxon>
        <taxon>Flavobacteriales</taxon>
        <taxon>Flavobacteriaceae</taxon>
        <taxon>Algibacter</taxon>
    </lineage>
</organism>
<dbReference type="PIRSF" id="PIRSF018266">
    <property type="entry name" value="FecR"/>
    <property type="match status" value="1"/>
</dbReference>